<dbReference type="PROSITE" id="PS00108">
    <property type="entry name" value="PROTEIN_KINASE_ST"/>
    <property type="match status" value="1"/>
</dbReference>
<evidence type="ECO:0000256" key="3">
    <source>
        <dbReference type="PROSITE-ProRule" id="PRU10141"/>
    </source>
</evidence>
<keyword evidence="1 3" id="KW-0547">Nucleotide-binding</keyword>
<keyword evidence="6" id="KW-1185">Reference proteome</keyword>
<dbReference type="SMART" id="SM00220">
    <property type="entry name" value="S_TKc"/>
    <property type="match status" value="1"/>
</dbReference>
<gene>
    <name evidence="5" type="ORF">GCM10025760_16770</name>
</gene>
<dbReference type="InterPro" id="IPR017441">
    <property type="entry name" value="Protein_kinase_ATP_BS"/>
</dbReference>
<dbReference type="Pfam" id="PF00069">
    <property type="entry name" value="Pkinase"/>
    <property type="match status" value="1"/>
</dbReference>
<accession>A0ABP9M813</accession>
<dbReference type="PROSITE" id="PS00107">
    <property type="entry name" value="PROTEIN_KINASE_ATP"/>
    <property type="match status" value="1"/>
</dbReference>
<dbReference type="SUPFAM" id="SSF56112">
    <property type="entry name" value="Protein kinase-like (PK-like)"/>
    <property type="match status" value="1"/>
</dbReference>
<keyword evidence="2 3" id="KW-0067">ATP-binding</keyword>
<dbReference type="RefSeq" id="WP_194413430.1">
    <property type="nucleotide sequence ID" value="NZ_BAABKZ010000001.1"/>
</dbReference>
<protein>
    <recommendedName>
        <fullName evidence="4">Protein kinase domain-containing protein</fullName>
    </recommendedName>
</protein>
<proteinExistence type="predicted"/>
<feature type="domain" description="Protein kinase" evidence="4">
    <location>
        <begin position="24"/>
        <end position="332"/>
    </location>
</feature>
<evidence type="ECO:0000259" key="4">
    <source>
        <dbReference type="PROSITE" id="PS50011"/>
    </source>
</evidence>
<evidence type="ECO:0000256" key="1">
    <source>
        <dbReference type="ARBA" id="ARBA00022741"/>
    </source>
</evidence>
<feature type="binding site" evidence="3">
    <location>
        <position position="53"/>
    </location>
    <ligand>
        <name>ATP</name>
        <dbReference type="ChEBI" id="CHEBI:30616"/>
    </ligand>
</feature>
<dbReference type="Proteomes" id="UP001501407">
    <property type="component" value="Unassembled WGS sequence"/>
</dbReference>
<comment type="caution">
    <text evidence="5">The sequence shown here is derived from an EMBL/GenBank/DDBJ whole genome shotgun (WGS) entry which is preliminary data.</text>
</comment>
<reference evidence="6" key="1">
    <citation type="journal article" date="2019" name="Int. J. Syst. Evol. Microbiol.">
        <title>The Global Catalogue of Microorganisms (GCM) 10K type strain sequencing project: providing services to taxonomists for standard genome sequencing and annotation.</title>
        <authorList>
            <consortium name="The Broad Institute Genomics Platform"/>
            <consortium name="The Broad Institute Genome Sequencing Center for Infectious Disease"/>
            <person name="Wu L."/>
            <person name="Ma J."/>
        </authorList>
    </citation>
    <scope>NUCLEOTIDE SEQUENCE [LARGE SCALE GENOMIC DNA]</scope>
    <source>
        <strain evidence="6">JCM 18959</strain>
    </source>
</reference>
<dbReference type="Gene3D" id="3.30.200.20">
    <property type="entry name" value="Phosphorylase Kinase, domain 1"/>
    <property type="match status" value="1"/>
</dbReference>
<dbReference type="InterPro" id="IPR011009">
    <property type="entry name" value="Kinase-like_dom_sf"/>
</dbReference>
<sequence>MTTDLAVAPDPWIAILEGQQFGDYKVGHHLGGGYFGLVFEAVNSRTGGVFAIKILRPGANADAVVDFENEGVLLRHLADCSGTINIVDGGSSDDVMINGASVPLAVQFHVLARASGSVNELILDPISRSKLSWIERIGFWRDVVLAVKQMHQRGIAHRDLKCDNCLLLVSRNLSSVKLTDLGRGKNFRITATRPIEHYVAGRGQLLHSPPEFLLHQGGSTADDFIAADYYGIGSILVELTTGQPMSVLAMGDIGAVLAEGRRDFAAGRRTDLSGYKPSYRSAVAQVVDQMPKTIQPDALTMLTHLCRPVPSERLDRPPFSRDRRAKDPLDWVLRRADIMSRRLEIDQREARQRADKQRRSA</sequence>
<dbReference type="PANTHER" id="PTHR44167:SF24">
    <property type="entry name" value="SERINE_THREONINE-PROTEIN KINASE CHK2"/>
    <property type="match status" value="1"/>
</dbReference>
<dbReference type="PANTHER" id="PTHR44167">
    <property type="entry name" value="OVARIAN-SPECIFIC SERINE/THREONINE-PROTEIN KINASE LOK-RELATED"/>
    <property type="match status" value="1"/>
</dbReference>
<dbReference type="InterPro" id="IPR000719">
    <property type="entry name" value="Prot_kinase_dom"/>
</dbReference>
<evidence type="ECO:0000313" key="5">
    <source>
        <dbReference type="EMBL" id="GAA5090729.1"/>
    </source>
</evidence>
<evidence type="ECO:0000313" key="6">
    <source>
        <dbReference type="Proteomes" id="UP001501407"/>
    </source>
</evidence>
<organism evidence="5 6">
    <name type="scientific">Microbacterium yannicii</name>
    <dbReference type="NCBI Taxonomy" id="671622"/>
    <lineage>
        <taxon>Bacteria</taxon>
        <taxon>Bacillati</taxon>
        <taxon>Actinomycetota</taxon>
        <taxon>Actinomycetes</taxon>
        <taxon>Micrococcales</taxon>
        <taxon>Microbacteriaceae</taxon>
        <taxon>Microbacterium</taxon>
    </lineage>
</organism>
<dbReference type="InterPro" id="IPR008271">
    <property type="entry name" value="Ser/Thr_kinase_AS"/>
</dbReference>
<dbReference type="Gene3D" id="1.10.510.10">
    <property type="entry name" value="Transferase(Phosphotransferase) domain 1"/>
    <property type="match status" value="1"/>
</dbReference>
<name>A0ABP9M813_9MICO</name>
<evidence type="ECO:0000256" key="2">
    <source>
        <dbReference type="ARBA" id="ARBA00022840"/>
    </source>
</evidence>
<dbReference type="PROSITE" id="PS50011">
    <property type="entry name" value="PROTEIN_KINASE_DOM"/>
    <property type="match status" value="1"/>
</dbReference>
<dbReference type="EMBL" id="BAABKZ010000001">
    <property type="protein sequence ID" value="GAA5090729.1"/>
    <property type="molecule type" value="Genomic_DNA"/>
</dbReference>